<accession>A0A0I9S4M0</accession>
<dbReference type="NCBIfam" id="TIGR00236">
    <property type="entry name" value="wecB"/>
    <property type="match status" value="1"/>
</dbReference>
<evidence type="ECO:0000256" key="2">
    <source>
        <dbReference type="ARBA" id="ARBA00038209"/>
    </source>
</evidence>
<dbReference type="RefSeq" id="WP_044302020.1">
    <property type="nucleotide sequence ID" value="NZ_CAEUHN010000001.1"/>
</dbReference>
<comment type="caution">
    <text evidence="6">The sequence shown here is derived from an EMBL/GenBank/DDBJ whole genome shotgun (WGS) entry which is preliminary data.</text>
</comment>
<dbReference type="PATRIC" id="fig|817.53.peg.4581"/>
<dbReference type="CDD" id="cd03786">
    <property type="entry name" value="GTB_UDP-GlcNAc_2-Epimerase"/>
    <property type="match status" value="1"/>
</dbReference>
<evidence type="ECO:0000256" key="1">
    <source>
        <dbReference type="ARBA" id="ARBA00023235"/>
    </source>
</evidence>
<keyword evidence="1 4" id="KW-0413">Isomerase</keyword>
<protein>
    <recommendedName>
        <fullName evidence="3">UDP-N-acetylglucosamine 2-epimerase (non-hydrolyzing)</fullName>
        <ecNumber evidence="3">5.1.3.14</ecNumber>
    </recommendedName>
</protein>
<dbReference type="InterPro" id="IPR029767">
    <property type="entry name" value="WecB-like"/>
</dbReference>
<evidence type="ECO:0000256" key="3">
    <source>
        <dbReference type="ARBA" id="ARBA00038858"/>
    </source>
</evidence>
<comment type="similarity">
    <text evidence="2 4">Belongs to the UDP-N-acetylglucosamine 2-epimerase family.</text>
</comment>
<dbReference type="Gene3D" id="3.40.50.2000">
    <property type="entry name" value="Glycogen Phosphorylase B"/>
    <property type="match status" value="2"/>
</dbReference>
<dbReference type="GO" id="GO:0008761">
    <property type="term" value="F:UDP-N-acetylglucosamine 2-epimerase activity"/>
    <property type="evidence" value="ECO:0007669"/>
    <property type="project" value="UniProtKB-EC"/>
</dbReference>
<dbReference type="PANTHER" id="PTHR43174">
    <property type="entry name" value="UDP-N-ACETYLGLUCOSAMINE 2-EPIMERASE"/>
    <property type="match status" value="1"/>
</dbReference>
<reference evidence="6" key="1">
    <citation type="book" date="2014" name="THE 24TH EUROPEAN CONGRESS OF CLINICAL MICROBIOLOGY AND INFECTIOUS DISEASES" publisher="ECCMID 2014" city="Barcelona, Spain">
        <title>Identification of resistance genes in three multidrug-resistant Bacteroides fragilis isolates by whole genome sequencing.</title>
        <editorList>
            <person name="Unknown"/>
            <person name="A."/>
        </editorList>
        <authorList>
            <person name="Sydenham T.V."/>
            <person name="Hasman H."/>
            <person name="Wang M."/>
            <person name="Soki J."/>
            <person name="Nagy E."/>
            <person name="Justesen U.S."/>
        </authorList>
    </citation>
    <scope>NUCLEOTIDE SEQUENCE</scope>
    <source>
        <strain evidence="6">DCMOUH0018B</strain>
    </source>
</reference>
<dbReference type="PANTHER" id="PTHR43174:SF2">
    <property type="entry name" value="UDP-N-ACETYLGLUCOSAMINE 2-EPIMERASE"/>
    <property type="match status" value="1"/>
</dbReference>
<dbReference type="FunFam" id="3.40.50.2000:FF:000043">
    <property type="entry name" value="UDP-N-acetylglucosamine 2-epimerase"/>
    <property type="match status" value="1"/>
</dbReference>
<dbReference type="AlphaFoldDB" id="A0A0I9S4M0"/>
<name>A0A0I9S4M0_BACFG</name>
<sequence length="384" mass="43569">MKKKILLTFGTRPEAIKMAPLVKELQEKKDCFEILVCVTGQHREMLDQVLHIFDISPDYDLNIMRQGQDLYDITSRVLLGMRTIFMEIKPDIVLVHGDTTTSTATALAAFYQQIPVGHIEAGLRTHDIYSPWPEEMNRQITARIATYHFAPTILSKQNLINEGVKEDFIFVTGNTVIDALYWVVNKIKTNEGLSKAIKDALKSSGYNIDNRGTEKKIVLITGHRRENFGEGFIHMCHAIKTLAEKYPDVDFIYPMHLNPNVRKPINDVFGEQKFINIFFIEPLEYLSFVYLMDKSFLVLTDSGGIQEEAPGLGKPVLVMRDTTERPEALEAGTVKLVGTDYYKIVKEVSKLLESKTYYESMSKAVNPYGDGCACSRIVTLLQEV</sequence>
<dbReference type="Pfam" id="PF02350">
    <property type="entry name" value="Epimerase_2"/>
    <property type="match status" value="1"/>
</dbReference>
<dbReference type="EC" id="5.1.3.14" evidence="3"/>
<reference evidence="6" key="2">
    <citation type="submission" date="2014-07" db="EMBL/GenBank/DDBJ databases">
        <title>Genetics and epidemiology of antimicrobial resistance in B. fragilis group.</title>
        <authorList>
            <person name="Sydenham T.V."/>
            <person name="Hasman H."/>
            <person name="Kemp M."/>
            <person name="Justesen U.S."/>
        </authorList>
    </citation>
    <scope>NUCLEOTIDE SEQUENCE [LARGE SCALE GENOMIC DNA]</scope>
    <source>
        <strain evidence="6">DCMOUH0018B</strain>
    </source>
</reference>
<dbReference type="InterPro" id="IPR003331">
    <property type="entry name" value="UDP_GlcNAc_Epimerase_2_dom"/>
</dbReference>
<evidence type="ECO:0000256" key="4">
    <source>
        <dbReference type="RuleBase" id="RU003513"/>
    </source>
</evidence>
<dbReference type="SUPFAM" id="SSF53756">
    <property type="entry name" value="UDP-Glycosyltransferase/glycogen phosphorylase"/>
    <property type="match status" value="1"/>
</dbReference>
<gene>
    <name evidence="6" type="ORF">EE52_0222145</name>
</gene>
<organism evidence="6">
    <name type="scientific">Bacteroides fragilis</name>
    <dbReference type="NCBI Taxonomy" id="817"/>
    <lineage>
        <taxon>Bacteria</taxon>
        <taxon>Pseudomonadati</taxon>
        <taxon>Bacteroidota</taxon>
        <taxon>Bacteroidia</taxon>
        <taxon>Bacteroidales</taxon>
        <taxon>Bacteroidaceae</taxon>
        <taxon>Bacteroides</taxon>
    </lineage>
</organism>
<proteinExistence type="inferred from homology"/>
<evidence type="ECO:0000313" key="6">
    <source>
        <dbReference type="EMBL" id="KFX72542.1"/>
    </source>
</evidence>
<dbReference type="EMBL" id="JMZZ02000226">
    <property type="protein sequence ID" value="KFX72542.1"/>
    <property type="molecule type" value="Genomic_DNA"/>
</dbReference>
<evidence type="ECO:0000259" key="5">
    <source>
        <dbReference type="Pfam" id="PF02350"/>
    </source>
</evidence>
<feature type="domain" description="UDP-N-acetylglucosamine 2-epimerase" evidence="5">
    <location>
        <begin position="25"/>
        <end position="381"/>
    </location>
</feature>